<gene>
    <name evidence="7" type="ORF">ACFSF0_02230</name>
</gene>
<dbReference type="RefSeq" id="WP_377615033.1">
    <property type="nucleotide sequence ID" value="NZ_JBHUEJ010000006.1"/>
</dbReference>
<dbReference type="PANTHER" id="PTHR30213:SF1">
    <property type="entry name" value="INNER MEMBRANE PROTEIN YHJD"/>
    <property type="match status" value="1"/>
</dbReference>
<evidence type="ECO:0000256" key="5">
    <source>
        <dbReference type="ARBA" id="ARBA00023136"/>
    </source>
</evidence>
<feature type="transmembrane region" description="Helical" evidence="6">
    <location>
        <begin position="78"/>
        <end position="100"/>
    </location>
</feature>
<evidence type="ECO:0000256" key="1">
    <source>
        <dbReference type="ARBA" id="ARBA00004651"/>
    </source>
</evidence>
<feature type="transmembrane region" description="Helical" evidence="6">
    <location>
        <begin position="191"/>
        <end position="214"/>
    </location>
</feature>
<dbReference type="PANTHER" id="PTHR30213">
    <property type="entry name" value="INNER MEMBRANE PROTEIN YHJD"/>
    <property type="match status" value="1"/>
</dbReference>
<evidence type="ECO:0000256" key="3">
    <source>
        <dbReference type="ARBA" id="ARBA00022692"/>
    </source>
</evidence>
<feature type="transmembrane region" description="Helical" evidence="6">
    <location>
        <begin position="289"/>
        <end position="316"/>
    </location>
</feature>
<sequence>MPDADTAYSSPSSRAAAAALADAAEHVPTPGEQAANRAVNETVVPKLFKGRLRPLYPLYRSFELWSDADGLRMSAAMAFYGMFSIAPLLLVLVAVLGYVVDREVLQTSLIHQVESLVGAKGAEVVQAAIASAQQPGEGLFASVLAFVLLVVGATGVFAELQSALERLWTQGTGTAAVDAWWHSATLRLRGIAYVLAFGFLMLVSLVIASAVNLLQTWAGSRYEMETALIVLNQLLSLAITTALFVALMRMSAGPQPRLRYLIAGGAVGALLFGVGKYALAWYLSTAAVVSAYGAAGSLVVLLMWIYFASAVLLYGASCARVLAERQGDFAAAATPPPAAAVTAVQGEVRRAIGADEGTVGTAAAAAVLSDMTGAPSGSGAPPAPGSAAAASGAVARAAQA</sequence>
<feature type="non-terminal residue" evidence="7">
    <location>
        <position position="400"/>
    </location>
</feature>
<comment type="caution">
    <text evidence="7">The sequence shown here is derived from an EMBL/GenBank/DDBJ whole genome shotgun (WGS) entry which is preliminary data.</text>
</comment>
<evidence type="ECO:0000256" key="2">
    <source>
        <dbReference type="ARBA" id="ARBA00022475"/>
    </source>
</evidence>
<dbReference type="Proteomes" id="UP001597304">
    <property type="component" value="Unassembled WGS sequence"/>
</dbReference>
<feature type="transmembrane region" description="Helical" evidence="6">
    <location>
        <begin position="139"/>
        <end position="158"/>
    </location>
</feature>
<keyword evidence="4 6" id="KW-1133">Transmembrane helix</keyword>
<evidence type="ECO:0000256" key="6">
    <source>
        <dbReference type="SAM" id="Phobius"/>
    </source>
</evidence>
<keyword evidence="5 6" id="KW-0472">Membrane</keyword>
<reference evidence="8" key="1">
    <citation type="journal article" date="2019" name="Int. J. Syst. Evol. Microbiol.">
        <title>The Global Catalogue of Microorganisms (GCM) 10K type strain sequencing project: providing services to taxonomists for standard genome sequencing and annotation.</title>
        <authorList>
            <consortium name="The Broad Institute Genomics Platform"/>
            <consortium name="The Broad Institute Genome Sequencing Center for Infectious Disease"/>
            <person name="Wu L."/>
            <person name="Ma J."/>
        </authorList>
    </citation>
    <scope>NUCLEOTIDE SEQUENCE [LARGE SCALE GENOMIC DNA]</scope>
    <source>
        <strain evidence="8">LMG 29247</strain>
    </source>
</reference>
<dbReference type="InterPro" id="IPR017039">
    <property type="entry name" value="Virul_fac_BrkB"/>
</dbReference>
<dbReference type="Pfam" id="PF03631">
    <property type="entry name" value="Virul_fac_BrkB"/>
    <property type="match status" value="1"/>
</dbReference>
<evidence type="ECO:0000313" key="7">
    <source>
        <dbReference type="EMBL" id="MFD1709414.1"/>
    </source>
</evidence>
<protein>
    <submittedName>
        <fullName evidence="7">YihY/virulence factor BrkB family protein</fullName>
    </submittedName>
</protein>
<evidence type="ECO:0000313" key="8">
    <source>
        <dbReference type="Proteomes" id="UP001597304"/>
    </source>
</evidence>
<evidence type="ECO:0000256" key="4">
    <source>
        <dbReference type="ARBA" id="ARBA00022989"/>
    </source>
</evidence>
<keyword evidence="2" id="KW-1003">Cell membrane</keyword>
<feature type="transmembrane region" description="Helical" evidence="6">
    <location>
        <begin position="260"/>
        <end position="283"/>
    </location>
</feature>
<feature type="transmembrane region" description="Helical" evidence="6">
    <location>
        <begin position="226"/>
        <end position="248"/>
    </location>
</feature>
<proteinExistence type="predicted"/>
<organism evidence="7 8">
    <name type="scientific">Ottowia flava</name>
    <dbReference type="NCBI Taxonomy" id="2675430"/>
    <lineage>
        <taxon>Bacteria</taxon>
        <taxon>Pseudomonadati</taxon>
        <taxon>Pseudomonadota</taxon>
        <taxon>Betaproteobacteria</taxon>
        <taxon>Burkholderiales</taxon>
        <taxon>Comamonadaceae</taxon>
        <taxon>Ottowia</taxon>
    </lineage>
</organism>
<comment type="subcellular location">
    <subcellularLocation>
        <location evidence="1">Cell membrane</location>
        <topology evidence="1">Multi-pass membrane protein</topology>
    </subcellularLocation>
</comment>
<accession>A0ABW4KNS9</accession>
<keyword evidence="3 6" id="KW-0812">Transmembrane</keyword>
<name>A0ABW4KNS9_9BURK</name>
<dbReference type="EMBL" id="JBHUEJ010000006">
    <property type="protein sequence ID" value="MFD1709414.1"/>
    <property type="molecule type" value="Genomic_DNA"/>
</dbReference>
<keyword evidence="8" id="KW-1185">Reference proteome</keyword>